<dbReference type="Proteomes" id="UP000437017">
    <property type="component" value="Unassembled WGS sequence"/>
</dbReference>
<evidence type="ECO:0000313" key="3">
    <source>
        <dbReference type="Proteomes" id="UP000437017"/>
    </source>
</evidence>
<proteinExistence type="predicted"/>
<accession>A0A6A1QCJ6</accession>
<name>A0A6A1QCJ6_BALPH</name>
<evidence type="ECO:0000256" key="1">
    <source>
        <dbReference type="SAM" id="MobiDB-lite"/>
    </source>
</evidence>
<reference evidence="2 3" key="1">
    <citation type="journal article" date="2019" name="PLoS ONE">
        <title>Genomic analyses reveal an absence of contemporary introgressive admixture between fin whales and blue whales, despite known hybrids.</title>
        <authorList>
            <person name="Westbury M.V."/>
            <person name="Petersen B."/>
            <person name="Lorenzen E.D."/>
        </authorList>
    </citation>
    <scope>NUCLEOTIDE SEQUENCE [LARGE SCALE GENOMIC DNA]</scope>
    <source>
        <strain evidence="2">FinWhale-01</strain>
    </source>
</reference>
<feature type="non-terminal residue" evidence="2">
    <location>
        <position position="1"/>
    </location>
</feature>
<feature type="non-terminal residue" evidence="2">
    <location>
        <position position="103"/>
    </location>
</feature>
<protein>
    <submittedName>
        <fullName evidence="2">Uncharacterized protein</fullName>
    </submittedName>
</protein>
<gene>
    <name evidence="2" type="ORF">E2I00_008852</name>
</gene>
<comment type="caution">
    <text evidence="2">The sequence shown here is derived from an EMBL/GenBank/DDBJ whole genome shotgun (WGS) entry which is preliminary data.</text>
</comment>
<organism evidence="2 3">
    <name type="scientific">Balaenoptera physalus</name>
    <name type="common">Fin whale</name>
    <name type="synonym">Balaena physalus</name>
    <dbReference type="NCBI Taxonomy" id="9770"/>
    <lineage>
        <taxon>Eukaryota</taxon>
        <taxon>Metazoa</taxon>
        <taxon>Chordata</taxon>
        <taxon>Craniata</taxon>
        <taxon>Vertebrata</taxon>
        <taxon>Euteleostomi</taxon>
        <taxon>Mammalia</taxon>
        <taxon>Eutheria</taxon>
        <taxon>Laurasiatheria</taxon>
        <taxon>Artiodactyla</taxon>
        <taxon>Whippomorpha</taxon>
        <taxon>Cetacea</taxon>
        <taxon>Mysticeti</taxon>
        <taxon>Balaenopteridae</taxon>
        <taxon>Balaenoptera</taxon>
    </lineage>
</organism>
<feature type="compositionally biased region" description="Low complexity" evidence="1">
    <location>
        <begin position="81"/>
        <end position="96"/>
    </location>
</feature>
<dbReference type="EMBL" id="SGJD01000537">
    <property type="protein sequence ID" value="KAB0404793.1"/>
    <property type="molecule type" value="Genomic_DNA"/>
</dbReference>
<sequence>ADQLQQRFLWNRHLLPDVVPGAAPLGTRAPPAGQKPAFPGSGRPSHCSQARPVRKGLVLGRALGGRGAPPGRARQGREPGPRAGAGPPAGPGRAAAGPPPAPL</sequence>
<evidence type="ECO:0000313" key="2">
    <source>
        <dbReference type="EMBL" id="KAB0404793.1"/>
    </source>
</evidence>
<dbReference type="AlphaFoldDB" id="A0A6A1QCJ6"/>
<keyword evidence="3" id="KW-1185">Reference proteome</keyword>
<feature type="region of interest" description="Disordered" evidence="1">
    <location>
        <begin position="19"/>
        <end position="103"/>
    </location>
</feature>